<evidence type="ECO:0000313" key="3">
    <source>
        <dbReference type="Proteomes" id="UP000712281"/>
    </source>
</evidence>
<keyword evidence="1" id="KW-0472">Membrane</keyword>
<organism evidence="2 3">
    <name type="scientific">Brassica cretica</name>
    <name type="common">Mustard</name>
    <dbReference type="NCBI Taxonomy" id="69181"/>
    <lineage>
        <taxon>Eukaryota</taxon>
        <taxon>Viridiplantae</taxon>
        <taxon>Streptophyta</taxon>
        <taxon>Embryophyta</taxon>
        <taxon>Tracheophyta</taxon>
        <taxon>Spermatophyta</taxon>
        <taxon>Magnoliopsida</taxon>
        <taxon>eudicotyledons</taxon>
        <taxon>Gunneridae</taxon>
        <taxon>Pentapetalae</taxon>
        <taxon>rosids</taxon>
        <taxon>malvids</taxon>
        <taxon>Brassicales</taxon>
        <taxon>Brassicaceae</taxon>
        <taxon>Brassiceae</taxon>
        <taxon>Brassica</taxon>
    </lineage>
</organism>
<evidence type="ECO:0000256" key="1">
    <source>
        <dbReference type="SAM" id="Phobius"/>
    </source>
</evidence>
<reference evidence="2" key="1">
    <citation type="submission" date="2019-12" db="EMBL/GenBank/DDBJ databases">
        <title>Genome sequencing and annotation of Brassica cretica.</title>
        <authorList>
            <person name="Studholme D.J."/>
            <person name="Sarris P.F."/>
        </authorList>
    </citation>
    <scope>NUCLEOTIDE SEQUENCE</scope>
    <source>
        <strain evidence="2">PFS-001/15</strain>
        <tissue evidence="2">Leaf</tissue>
    </source>
</reference>
<evidence type="ECO:0000313" key="2">
    <source>
        <dbReference type="EMBL" id="KAF2535086.1"/>
    </source>
</evidence>
<dbReference type="EMBL" id="QGKW02002228">
    <property type="protein sequence ID" value="KAF2535086.1"/>
    <property type="molecule type" value="Genomic_DNA"/>
</dbReference>
<comment type="caution">
    <text evidence="2">The sequence shown here is derived from an EMBL/GenBank/DDBJ whole genome shotgun (WGS) entry which is preliminary data.</text>
</comment>
<proteinExistence type="predicted"/>
<gene>
    <name evidence="2" type="ORF">F2Q68_00020216</name>
</gene>
<dbReference type="Proteomes" id="UP000712281">
    <property type="component" value="Unassembled WGS sequence"/>
</dbReference>
<keyword evidence="1" id="KW-0812">Transmembrane</keyword>
<feature type="transmembrane region" description="Helical" evidence="1">
    <location>
        <begin position="50"/>
        <end position="72"/>
    </location>
</feature>
<accession>A0A8S9FRS1</accession>
<keyword evidence="1" id="KW-1133">Transmembrane helix</keyword>
<dbReference type="AlphaFoldDB" id="A0A8S9FRS1"/>
<sequence>MSVSSVSSKTSASSVLSKTSAQVVSLFGLITSSFLVAYGDDVVFTPSRAWRALVSSFLSSGGFDFMMMRIVHGFFSPPLFWEPLFTRVMTLSFMEATSLCQIRKRLGDVFWVQHLPPSPSSLEDENLQESETTIDSKLIFLQRARVLCNMLKMSWERRDLDGAWSYAGSGLACQ</sequence>
<feature type="transmembrane region" description="Helical" evidence="1">
    <location>
        <begin position="20"/>
        <end position="38"/>
    </location>
</feature>
<protein>
    <submittedName>
        <fullName evidence="2">Uncharacterized protein</fullName>
    </submittedName>
</protein>
<name>A0A8S9FRS1_BRACR</name>